<keyword evidence="5" id="KW-1185">Reference proteome</keyword>
<organism evidence="4 5">
    <name type="scientific">Gilvimarinus algae</name>
    <dbReference type="NCBI Taxonomy" id="3058037"/>
    <lineage>
        <taxon>Bacteria</taxon>
        <taxon>Pseudomonadati</taxon>
        <taxon>Pseudomonadota</taxon>
        <taxon>Gammaproteobacteria</taxon>
        <taxon>Cellvibrionales</taxon>
        <taxon>Cellvibrionaceae</taxon>
        <taxon>Gilvimarinus</taxon>
    </lineage>
</organism>
<evidence type="ECO:0000313" key="4">
    <source>
        <dbReference type="EMBL" id="MDO3383651.1"/>
    </source>
</evidence>
<gene>
    <name evidence="4" type="ORF">QWI16_15825</name>
</gene>
<evidence type="ECO:0000313" key="5">
    <source>
        <dbReference type="Proteomes" id="UP001168380"/>
    </source>
</evidence>
<accession>A0ABT8TLZ1</accession>
<dbReference type="InterPro" id="IPR050300">
    <property type="entry name" value="GDXG_lipolytic_enzyme"/>
</dbReference>
<protein>
    <submittedName>
        <fullName evidence="4">Alpha/beta hydrolase</fullName>
    </submittedName>
</protein>
<comment type="caution">
    <text evidence="4">The sequence shown here is derived from an EMBL/GenBank/DDBJ whole genome shotgun (WGS) entry which is preliminary data.</text>
</comment>
<name>A0ABT8TLZ1_9GAMM</name>
<dbReference type="EMBL" id="JAULRT010000062">
    <property type="protein sequence ID" value="MDO3383651.1"/>
    <property type="molecule type" value="Genomic_DNA"/>
</dbReference>
<dbReference type="Gene3D" id="3.40.50.1820">
    <property type="entry name" value="alpha/beta hydrolase"/>
    <property type="match status" value="1"/>
</dbReference>
<evidence type="ECO:0000256" key="1">
    <source>
        <dbReference type="ARBA" id="ARBA00022801"/>
    </source>
</evidence>
<proteinExistence type="predicted"/>
<feature type="signal peptide" evidence="2">
    <location>
        <begin position="1"/>
        <end position="28"/>
    </location>
</feature>
<dbReference type="InterPro" id="IPR049492">
    <property type="entry name" value="BD-FAE-like_dom"/>
</dbReference>
<evidence type="ECO:0000259" key="3">
    <source>
        <dbReference type="Pfam" id="PF20434"/>
    </source>
</evidence>
<dbReference type="SUPFAM" id="SSF53474">
    <property type="entry name" value="alpha/beta-Hydrolases"/>
    <property type="match status" value="1"/>
</dbReference>
<dbReference type="RefSeq" id="WP_302714572.1">
    <property type="nucleotide sequence ID" value="NZ_JAULRT010000062.1"/>
</dbReference>
<dbReference type="Proteomes" id="UP001168380">
    <property type="component" value="Unassembled WGS sequence"/>
</dbReference>
<keyword evidence="2" id="KW-0732">Signal</keyword>
<feature type="chain" id="PRO_5045408939" evidence="2">
    <location>
        <begin position="29"/>
        <end position="347"/>
    </location>
</feature>
<keyword evidence="1 4" id="KW-0378">Hydrolase</keyword>
<sequence length="347" mass="37704">MFQTLYQAILRRIPALALMLALPLAAFAHPGHYTVTKHDNVPWVVADGKNLTLDIYSPKTDDTKRPVVVIYHGGGWLINNESVMDAMSQYLAEEGGYVVANMNYRLLPDNDNTTTMNEIVEDVFGGLLWVKAHIAEYGGDPSRIAVTGDSAGGHLTSMILTRGRALESDGFGGESLGFTPSWLPEGKTAEQVAAEDGLAVQAAVVSYGAFDMLAAARGGFESPQNMFWQFAQTDARGIFGSDINPQDHPLYYQAVSPVYHIPQNSEYPLPPQLHHVGSEDTTTPPEAVAAYVDKLKAAGQPATLKIYEGKNHAYMDTGCLEVFGSCFDTHAVPVLEKDILPFLEANL</sequence>
<dbReference type="PANTHER" id="PTHR48081">
    <property type="entry name" value="AB HYDROLASE SUPERFAMILY PROTEIN C4A8.06C"/>
    <property type="match status" value="1"/>
</dbReference>
<feature type="domain" description="BD-FAE-like" evidence="3">
    <location>
        <begin position="53"/>
        <end position="288"/>
    </location>
</feature>
<reference evidence="4" key="1">
    <citation type="submission" date="2023-07" db="EMBL/GenBank/DDBJ databases">
        <title>Gilvimarinus algae sp. nov., isolated from the surface of Kelp.</title>
        <authorList>
            <person name="Sun Y.Y."/>
            <person name="Gong Y."/>
            <person name="Du Z.J."/>
        </authorList>
    </citation>
    <scope>NUCLEOTIDE SEQUENCE</scope>
    <source>
        <strain evidence="4">SDUM040014</strain>
    </source>
</reference>
<dbReference type="GO" id="GO:0016787">
    <property type="term" value="F:hydrolase activity"/>
    <property type="evidence" value="ECO:0007669"/>
    <property type="project" value="UniProtKB-KW"/>
</dbReference>
<dbReference type="Pfam" id="PF20434">
    <property type="entry name" value="BD-FAE"/>
    <property type="match status" value="1"/>
</dbReference>
<dbReference type="InterPro" id="IPR029058">
    <property type="entry name" value="AB_hydrolase_fold"/>
</dbReference>
<evidence type="ECO:0000256" key="2">
    <source>
        <dbReference type="SAM" id="SignalP"/>
    </source>
</evidence>